<dbReference type="Gene3D" id="3.20.20.140">
    <property type="entry name" value="Metal-dependent hydrolases"/>
    <property type="match status" value="1"/>
</dbReference>
<keyword evidence="2" id="KW-0479">Metal-binding</keyword>
<dbReference type="PROSITE" id="PS01090">
    <property type="entry name" value="TATD_2"/>
    <property type="match status" value="1"/>
</dbReference>
<dbReference type="NCBIfam" id="TIGR00010">
    <property type="entry name" value="YchF/TatD family DNA exonuclease"/>
    <property type="match status" value="1"/>
</dbReference>
<dbReference type="EC" id="3.1.1.96" evidence="4"/>
<keyword evidence="3 4" id="KW-0378">Hydrolase</keyword>
<evidence type="ECO:0000256" key="3">
    <source>
        <dbReference type="ARBA" id="ARBA00022801"/>
    </source>
</evidence>
<sequence length="263" mass="30052">MMIIDTHCHLDDNRYNDDLDDVINRARKDGIGGFLIPGADINDIEKIHNIASAYDDVYYAVGVHPYDKDGYDEDILLKYASSPKCVAVGECGLDYFRLPKDENEKNEEKRLQKQVFLAQLELAIKLQKPVILHIRDANEDCFEILKEYAPRLKQGAVMHCYNASPLLLELIKYGDFYFGIGGVLTFSNAKKLVEILQQIPKDRLLIETDSPYLTPTPYRGERNEPVYTRYVAKKMAEILNLSEAEICETTTLNANRLFKCFAS</sequence>
<protein>
    <submittedName>
        <fullName evidence="4">D-aminoacyl-tRNA deacylase</fullName>
        <ecNumber evidence="4">3.1.1.96</ecNumber>
    </submittedName>
</protein>
<dbReference type="SUPFAM" id="SSF51556">
    <property type="entry name" value="Metallo-dependent hydrolases"/>
    <property type="match status" value="1"/>
</dbReference>
<dbReference type="InterPro" id="IPR032466">
    <property type="entry name" value="Metal_Hydrolase"/>
</dbReference>
<accession>A0ABN7K4Z9</accession>
<dbReference type="PIRSF" id="PIRSF005902">
    <property type="entry name" value="DNase_TatD"/>
    <property type="match status" value="1"/>
</dbReference>
<keyword evidence="5" id="KW-1185">Reference proteome</keyword>
<dbReference type="Proteomes" id="UP000789803">
    <property type="component" value="Unassembled WGS sequence"/>
</dbReference>
<dbReference type="InterPro" id="IPR001130">
    <property type="entry name" value="TatD-like"/>
</dbReference>
<comment type="similarity">
    <text evidence="1">Belongs to the metallo-dependent hydrolases superfamily. TatD-type hydrolase family.</text>
</comment>
<dbReference type="InterPro" id="IPR015991">
    <property type="entry name" value="TatD/YcfH-like"/>
</dbReference>
<proteinExistence type="inferred from homology"/>
<dbReference type="CDD" id="cd01310">
    <property type="entry name" value="TatD_DNAse"/>
    <property type="match status" value="1"/>
</dbReference>
<dbReference type="PANTHER" id="PTHR46124:SF2">
    <property type="entry name" value="D-AMINOACYL-TRNA DEACYLASE"/>
    <property type="match status" value="1"/>
</dbReference>
<evidence type="ECO:0000313" key="4">
    <source>
        <dbReference type="EMBL" id="CAD7287457.1"/>
    </source>
</evidence>
<dbReference type="PROSITE" id="PS01137">
    <property type="entry name" value="TATD_1"/>
    <property type="match status" value="1"/>
</dbReference>
<organism evidence="4 5">
    <name type="scientific">Campylobacter majalis</name>
    <dbReference type="NCBI Taxonomy" id="2790656"/>
    <lineage>
        <taxon>Bacteria</taxon>
        <taxon>Pseudomonadati</taxon>
        <taxon>Campylobacterota</taxon>
        <taxon>Epsilonproteobacteria</taxon>
        <taxon>Campylobacterales</taxon>
        <taxon>Campylobacteraceae</taxon>
        <taxon>Campylobacter</taxon>
    </lineage>
</organism>
<evidence type="ECO:0000313" key="5">
    <source>
        <dbReference type="Proteomes" id="UP000789803"/>
    </source>
</evidence>
<name>A0ABN7K4Z9_9BACT</name>
<gene>
    <name evidence="4" type="primary">dtd3</name>
    <name evidence="4" type="ORF">LMG7974_00336</name>
</gene>
<evidence type="ECO:0000256" key="1">
    <source>
        <dbReference type="ARBA" id="ARBA00009275"/>
    </source>
</evidence>
<reference evidence="4 5" key="1">
    <citation type="submission" date="2020-11" db="EMBL/GenBank/DDBJ databases">
        <authorList>
            <person name="Peeters C."/>
        </authorList>
    </citation>
    <scope>NUCLEOTIDE SEQUENCE [LARGE SCALE GENOMIC DNA]</scope>
    <source>
        <strain evidence="4 5">LMG 7974</strain>
    </source>
</reference>
<evidence type="ECO:0000256" key="2">
    <source>
        <dbReference type="ARBA" id="ARBA00022723"/>
    </source>
</evidence>
<dbReference type="Pfam" id="PF01026">
    <property type="entry name" value="TatD_DNase"/>
    <property type="match status" value="1"/>
</dbReference>
<dbReference type="InterPro" id="IPR018228">
    <property type="entry name" value="DNase_TatD-rel_CS"/>
</dbReference>
<dbReference type="EMBL" id="CAJHOF010000002">
    <property type="protein sequence ID" value="CAD7287457.1"/>
    <property type="molecule type" value="Genomic_DNA"/>
</dbReference>
<dbReference type="GO" id="GO:0051499">
    <property type="term" value="F:D-aminoacyl-tRNA deacylase activity"/>
    <property type="evidence" value="ECO:0007669"/>
    <property type="project" value="UniProtKB-EC"/>
</dbReference>
<comment type="caution">
    <text evidence="4">The sequence shown here is derived from an EMBL/GenBank/DDBJ whole genome shotgun (WGS) entry which is preliminary data.</text>
</comment>
<dbReference type="PANTHER" id="PTHR46124">
    <property type="entry name" value="D-AMINOACYL-TRNA DEACYLASE"/>
    <property type="match status" value="1"/>
</dbReference>